<accession>A0A392QE39</accession>
<keyword evidence="3" id="KW-1185">Reference proteome</keyword>
<organism evidence="2 3">
    <name type="scientific">Trifolium medium</name>
    <dbReference type="NCBI Taxonomy" id="97028"/>
    <lineage>
        <taxon>Eukaryota</taxon>
        <taxon>Viridiplantae</taxon>
        <taxon>Streptophyta</taxon>
        <taxon>Embryophyta</taxon>
        <taxon>Tracheophyta</taxon>
        <taxon>Spermatophyta</taxon>
        <taxon>Magnoliopsida</taxon>
        <taxon>eudicotyledons</taxon>
        <taxon>Gunneridae</taxon>
        <taxon>Pentapetalae</taxon>
        <taxon>rosids</taxon>
        <taxon>fabids</taxon>
        <taxon>Fabales</taxon>
        <taxon>Fabaceae</taxon>
        <taxon>Papilionoideae</taxon>
        <taxon>50 kb inversion clade</taxon>
        <taxon>NPAAA clade</taxon>
        <taxon>Hologalegina</taxon>
        <taxon>IRL clade</taxon>
        <taxon>Trifolieae</taxon>
        <taxon>Trifolium</taxon>
    </lineage>
</organism>
<reference evidence="2 3" key="1">
    <citation type="journal article" date="2018" name="Front. Plant Sci.">
        <title>Red Clover (Trifolium pratense) and Zigzag Clover (T. medium) - A Picture of Genomic Similarities and Differences.</title>
        <authorList>
            <person name="Dluhosova J."/>
            <person name="Istvanek J."/>
            <person name="Nedelnik J."/>
            <person name="Repkova J."/>
        </authorList>
    </citation>
    <scope>NUCLEOTIDE SEQUENCE [LARGE SCALE GENOMIC DNA]</scope>
    <source>
        <strain evidence="3">cv. 10/8</strain>
        <tissue evidence="2">Leaf</tissue>
    </source>
</reference>
<proteinExistence type="predicted"/>
<protein>
    <submittedName>
        <fullName evidence="2">Uncharacterized protein</fullName>
    </submittedName>
</protein>
<feature type="compositionally biased region" description="Polar residues" evidence="1">
    <location>
        <begin position="55"/>
        <end position="65"/>
    </location>
</feature>
<feature type="compositionally biased region" description="Polar residues" evidence="1">
    <location>
        <begin position="94"/>
        <end position="103"/>
    </location>
</feature>
<dbReference type="AlphaFoldDB" id="A0A392QE39"/>
<evidence type="ECO:0000313" key="2">
    <source>
        <dbReference type="EMBL" id="MCI22418.1"/>
    </source>
</evidence>
<feature type="region of interest" description="Disordered" evidence="1">
    <location>
        <begin position="83"/>
        <end position="111"/>
    </location>
</feature>
<dbReference type="EMBL" id="LXQA010130421">
    <property type="protein sequence ID" value="MCI22418.1"/>
    <property type="molecule type" value="Genomic_DNA"/>
</dbReference>
<evidence type="ECO:0000313" key="3">
    <source>
        <dbReference type="Proteomes" id="UP000265520"/>
    </source>
</evidence>
<evidence type="ECO:0000256" key="1">
    <source>
        <dbReference type="SAM" id="MobiDB-lite"/>
    </source>
</evidence>
<feature type="region of interest" description="Disordered" evidence="1">
    <location>
        <begin position="1"/>
        <end position="70"/>
    </location>
</feature>
<sequence length="111" mass="12634">MSRLMRKKIRRKKRSKKKHEKIVGKNDSRTESDERTLAQRLKQRTSKETSKKMHQNFSKGKSSETIIDESSEAQNVSGITIPLTTVLPEPHPINISSSTSPDTTELDKEAD</sequence>
<name>A0A392QE39_9FABA</name>
<feature type="compositionally biased region" description="Basic and acidic residues" evidence="1">
    <location>
        <begin position="21"/>
        <end position="37"/>
    </location>
</feature>
<feature type="non-terminal residue" evidence="2">
    <location>
        <position position="111"/>
    </location>
</feature>
<comment type="caution">
    <text evidence="2">The sequence shown here is derived from an EMBL/GenBank/DDBJ whole genome shotgun (WGS) entry which is preliminary data.</text>
</comment>
<feature type="compositionally biased region" description="Basic residues" evidence="1">
    <location>
        <begin position="1"/>
        <end position="20"/>
    </location>
</feature>
<dbReference type="Proteomes" id="UP000265520">
    <property type="component" value="Unassembled WGS sequence"/>
</dbReference>